<keyword evidence="6" id="KW-1185">Reference proteome</keyword>
<dbReference type="GO" id="GO:0016779">
    <property type="term" value="F:nucleotidyltransferase activity"/>
    <property type="evidence" value="ECO:0007669"/>
    <property type="project" value="TreeGrafter"/>
</dbReference>
<dbReference type="PANTHER" id="PTHR10953:SF102">
    <property type="entry name" value="ADENYLYLTRANSFERASE AND SULFURTRANSFERASE MOCS3"/>
    <property type="match status" value="1"/>
</dbReference>
<dbReference type="InterPro" id="IPR000594">
    <property type="entry name" value="ThiF_NAD_FAD-bd"/>
</dbReference>
<keyword evidence="1" id="KW-0808">Transferase</keyword>
<evidence type="ECO:0000313" key="6">
    <source>
        <dbReference type="Proteomes" id="UP001172911"/>
    </source>
</evidence>
<dbReference type="NCBIfam" id="NF004281">
    <property type="entry name" value="PRK05690.1"/>
    <property type="match status" value="1"/>
</dbReference>
<dbReference type="SUPFAM" id="SSF69572">
    <property type="entry name" value="Activating enzymes of the ubiquitin-like proteins"/>
    <property type="match status" value="1"/>
</dbReference>
<reference evidence="5" key="2">
    <citation type="submission" date="2023-03" db="EMBL/GenBank/DDBJ databases">
        <authorList>
            <person name="Zhang Z."/>
        </authorList>
    </citation>
    <scope>NUCLEOTIDE SEQUENCE</scope>
    <source>
        <strain evidence="5">DSA</strain>
    </source>
</reference>
<gene>
    <name evidence="5" type="ORF">P6N53_14980</name>
</gene>
<dbReference type="EMBL" id="JARPTC010000021">
    <property type="protein sequence ID" value="MDO7788529.1"/>
    <property type="molecule type" value="Genomic_DNA"/>
</dbReference>
<dbReference type="PANTHER" id="PTHR10953">
    <property type="entry name" value="UBIQUITIN-ACTIVATING ENZYME E1"/>
    <property type="match status" value="1"/>
</dbReference>
<reference evidence="5" key="1">
    <citation type="journal article" date="2023" name="J. Hazard. Mater.">
        <title>Anaerobic biodegradation of pyrene and benzo[a]pyrene by a new sulfate-reducing Desulforamulus aquiferis strain DSA.</title>
        <authorList>
            <person name="Zhang Z."/>
            <person name="Sun J."/>
            <person name="Gong X."/>
            <person name="Wang C."/>
            <person name="Wang H."/>
        </authorList>
    </citation>
    <scope>NUCLEOTIDE SEQUENCE</scope>
    <source>
        <strain evidence="5">DSA</strain>
    </source>
</reference>
<dbReference type="FunFam" id="3.40.50.720:FF:000033">
    <property type="entry name" value="Adenylyltransferase and sulfurtransferase MOCS3"/>
    <property type="match status" value="1"/>
</dbReference>
<dbReference type="GO" id="GO:0005524">
    <property type="term" value="F:ATP binding"/>
    <property type="evidence" value="ECO:0007669"/>
    <property type="project" value="UniProtKB-KW"/>
</dbReference>
<evidence type="ECO:0000256" key="1">
    <source>
        <dbReference type="ARBA" id="ARBA00022679"/>
    </source>
</evidence>
<name>A0AAW7ZGT4_9FIRM</name>
<dbReference type="GO" id="GO:0005829">
    <property type="term" value="C:cytosol"/>
    <property type="evidence" value="ECO:0007669"/>
    <property type="project" value="TreeGrafter"/>
</dbReference>
<feature type="domain" description="THIF-type NAD/FAD binding fold" evidence="4">
    <location>
        <begin position="12"/>
        <end position="245"/>
    </location>
</feature>
<dbReference type="Gene3D" id="3.40.50.720">
    <property type="entry name" value="NAD(P)-binding Rossmann-like Domain"/>
    <property type="match status" value="1"/>
</dbReference>
<evidence type="ECO:0000256" key="3">
    <source>
        <dbReference type="ARBA" id="ARBA00022840"/>
    </source>
</evidence>
<accession>A0AAW7ZGT4</accession>
<evidence type="ECO:0000259" key="4">
    <source>
        <dbReference type="Pfam" id="PF00899"/>
    </source>
</evidence>
<proteinExistence type="predicted"/>
<dbReference type="InterPro" id="IPR035985">
    <property type="entry name" value="Ubiquitin-activating_enz"/>
</dbReference>
<dbReference type="GO" id="GO:0004792">
    <property type="term" value="F:thiosulfate-cyanide sulfurtransferase activity"/>
    <property type="evidence" value="ECO:0007669"/>
    <property type="project" value="TreeGrafter"/>
</dbReference>
<dbReference type="CDD" id="cd00757">
    <property type="entry name" value="ThiF_MoeB_HesA_family"/>
    <property type="match status" value="1"/>
</dbReference>
<evidence type="ECO:0000313" key="5">
    <source>
        <dbReference type="EMBL" id="MDO7788529.1"/>
    </source>
</evidence>
<dbReference type="AlphaFoldDB" id="A0AAW7ZGT4"/>
<comment type="caution">
    <text evidence="5">The sequence shown here is derived from an EMBL/GenBank/DDBJ whole genome shotgun (WGS) entry which is preliminary data.</text>
</comment>
<evidence type="ECO:0000256" key="2">
    <source>
        <dbReference type="ARBA" id="ARBA00022741"/>
    </source>
</evidence>
<dbReference type="GO" id="GO:0008146">
    <property type="term" value="F:sulfotransferase activity"/>
    <property type="evidence" value="ECO:0007669"/>
    <property type="project" value="TreeGrafter"/>
</dbReference>
<organism evidence="5 6">
    <name type="scientific">Desulforamulus aquiferis</name>
    <dbReference type="NCBI Taxonomy" id="1397668"/>
    <lineage>
        <taxon>Bacteria</taxon>
        <taxon>Bacillati</taxon>
        <taxon>Bacillota</taxon>
        <taxon>Clostridia</taxon>
        <taxon>Eubacteriales</taxon>
        <taxon>Peptococcaceae</taxon>
        <taxon>Desulforamulus</taxon>
    </lineage>
</organism>
<dbReference type="InterPro" id="IPR045886">
    <property type="entry name" value="ThiF/MoeB/HesA"/>
</dbReference>
<sequence>MESLDLIQQKRYHRNIKLPGVGEAGQLKLFQSSVLIVGTGGLGSPVAYYLGAAGIGRLGLIDGDNVDYSNLQRQILHATADIGRPKVQSAKEKLESINPDIEVTAYQKLLTKENAVDLIKQYDLVVDATDNLASRYVINKACIEAGKPFIHAGVLSMVGQVMTIIPGQGPCFRCVFRELPERSVTSTADVGILGSIAGIIGCIQATEAVKYLLGQGDLLVNRMLTMDGLTMSFLEVEIRRDNQCPDCGNN</sequence>
<keyword evidence="2" id="KW-0547">Nucleotide-binding</keyword>
<dbReference type="GO" id="GO:0008641">
    <property type="term" value="F:ubiquitin-like modifier activating enzyme activity"/>
    <property type="evidence" value="ECO:0007669"/>
    <property type="project" value="InterPro"/>
</dbReference>
<dbReference type="Pfam" id="PF00899">
    <property type="entry name" value="ThiF"/>
    <property type="match status" value="1"/>
</dbReference>
<dbReference type="Proteomes" id="UP001172911">
    <property type="component" value="Unassembled WGS sequence"/>
</dbReference>
<keyword evidence="3" id="KW-0067">ATP-binding</keyword>
<protein>
    <submittedName>
        <fullName evidence="5">HesA/MoeB/ThiF family protein</fullName>
    </submittedName>
</protein>